<comment type="caution">
    <text evidence="11">The sequence shown here is derived from an EMBL/GenBank/DDBJ whole genome shotgun (WGS) entry which is preliminary data.</text>
</comment>
<feature type="transmembrane region" description="Helical" evidence="9">
    <location>
        <begin position="228"/>
        <end position="249"/>
    </location>
</feature>
<evidence type="ECO:0000313" key="11">
    <source>
        <dbReference type="EMBL" id="NMK39096.1"/>
    </source>
</evidence>
<evidence type="ECO:0000256" key="7">
    <source>
        <dbReference type="ARBA" id="ARBA00022989"/>
    </source>
</evidence>
<dbReference type="AlphaFoldDB" id="A0A848ESG9"/>
<evidence type="ECO:0000256" key="1">
    <source>
        <dbReference type="ARBA" id="ARBA00004429"/>
    </source>
</evidence>
<dbReference type="EMBL" id="JABBJH010000008">
    <property type="protein sequence ID" value="NMK39096.1"/>
    <property type="molecule type" value="Genomic_DNA"/>
</dbReference>
<dbReference type="PROSITE" id="PS51012">
    <property type="entry name" value="ABC_TM2"/>
    <property type="match status" value="1"/>
</dbReference>
<dbReference type="Proteomes" id="UP000536773">
    <property type="component" value="Unassembled WGS sequence"/>
</dbReference>
<dbReference type="GO" id="GO:0043190">
    <property type="term" value="C:ATP-binding cassette (ABC) transporter complex"/>
    <property type="evidence" value="ECO:0007669"/>
    <property type="project" value="InterPro"/>
</dbReference>
<sequence>MSITNSWKRFKKNQFLFEELVKRDFKQKYKRTILGMGWSVLSPLLTLLVLKLVFGFYFGRHIEHYTIYLFCGNLLFSYFKESTTTGMNSLMSNASIFSKINVPKYLFLFSKNISTLINFGLTMIIFFIFVFLDDISYGPHFLMLVFPVFCLILFNLGMGLILSALFVFFRDISYLYSIFTMLLMYMSAIFYDINIVPERFRFLFYFNPIYCYIEYFRNIVIQAEIPSLLYHALCLGYGILAFSIGCLIYKKKNHKFLYYI</sequence>
<evidence type="ECO:0000259" key="10">
    <source>
        <dbReference type="PROSITE" id="PS51012"/>
    </source>
</evidence>
<feature type="transmembrane region" description="Helical" evidence="9">
    <location>
        <begin position="113"/>
        <end position="132"/>
    </location>
</feature>
<feature type="transmembrane region" description="Helical" evidence="9">
    <location>
        <begin position="144"/>
        <end position="168"/>
    </location>
</feature>
<keyword evidence="8 9" id="KW-0472">Membrane</keyword>
<comment type="caution">
    <text evidence="9">Lacks conserved residue(s) required for the propagation of feature annotation.</text>
</comment>
<proteinExistence type="inferred from homology"/>
<evidence type="ECO:0000256" key="9">
    <source>
        <dbReference type="RuleBase" id="RU361157"/>
    </source>
</evidence>
<organism evidence="11 12">
    <name type="scientific">Megasphaera elsdenii</name>
    <dbReference type="NCBI Taxonomy" id="907"/>
    <lineage>
        <taxon>Bacteria</taxon>
        <taxon>Bacillati</taxon>
        <taxon>Bacillota</taxon>
        <taxon>Negativicutes</taxon>
        <taxon>Veillonellales</taxon>
        <taxon>Veillonellaceae</taxon>
        <taxon>Megasphaera</taxon>
    </lineage>
</organism>
<name>A0A848ESG9_MEGEL</name>
<evidence type="ECO:0000256" key="3">
    <source>
        <dbReference type="ARBA" id="ARBA00022448"/>
    </source>
</evidence>
<feature type="transmembrane region" description="Helical" evidence="9">
    <location>
        <begin position="174"/>
        <end position="193"/>
    </location>
</feature>
<keyword evidence="6 9" id="KW-0812">Transmembrane</keyword>
<feature type="domain" description="ABC transmembrane type-2" evidence="10">
    <location>
        <begin position="34"/>
        <end position="252"/>
    </location>
</feature>
<comment type="subcellular location">
    <subcellularLocation>
        <location evidence="1">Cell inner membrane</location>
        <topology evidence="1">Multi-pass membrane protein</topology>
    </subcellularLocation>
    <subcellularLocation>
        <location evidence="9">Cell membrane</location>
        <topology evidence="9">Multi-pass membrane protein</topology>
    </subcellularLocation>
</comment>
<dbReference type="GO" id="GO:0015920">
    <property type="term" value="P:lipopolysaccharide transport"/>
    <property type="evidence" value="ECO:0007669"/>
    <property type="project" value="TreeGrafter"/>
</dbReference>
<gene>
    <name evidence="11" type="ORF">HG933_06855</name>
</gene>
<dbReference type="PANTHER" id="PTHR30413:SF8">
    <property type="entry name" value="TRANSPORT PERMEASE PROTEIN"/>
    <property type="match status" value="1"/>
</dbReference>
<evidence type="ECO:0000256" key="2">
    <source>
        <dbReference type="ARBA" id="ARBA00007783"/>
    </source>
</evidence>
<evidence type="ECO:0000256" key="5">
    <source>
        <dbReference type="ARBA" id="ARBA00022519"/>
    </source>
</evidence>
<dbReference type="PANTHER" id="PTHR30413">
    <property type="entry name" value="INNER MEMBRANE TRANSPORT PERMEASE"/>
    <property type="match status" value="1"/>
</dbReference>
<dbReference type="InterPro" id="IPR013525">
    <property type="entry name" value="ABC2_TM"/>
</dbReference>
<comment type="similarity">
    <text evidence="2 9">Belongs to the ABC-2 integral membrane protein family.</text>
</comment>
<protein>
    <recommendedName>
        <fullName evidence="9">Transport permease protein</fullName>
    </recommendedName>
</protein>
<dbReference type="Pfam" id="PF01061">
    <property type="entry name" value="ABC2_membrane"/>
    <property type="match status" value="1"/>
</dbReference>
<keyword evidence="3 9" id="KW-0813">Transport</keyword>
<feature type="transmembrane region" description="Helical" evidence="9">
    <location>
        <begin position="33"/>
        <end position="58"/>
    </location>
</feature>
<dbReference type="InterPro" id="IPR047817">
    <property type="entry name" value="ABC2_TM_bact-type"/>
</dbReference>
<evidence type="ECO:0000256" key="8">
    <source>
        <dbReference type="ARBA" id="ARBA00023136"/>
    </source>
</evidence>
<evidence type="ECO:0000313" key="12">
    <source>
        <dbReference type="Proteomes" id="UP000536773"/>
    </source>
</evidence>
<dbReference type="GO" id="GO:0140359">
    <property type="term" value="F:ABC-type transporter activity"/>
    <property type="evidence" value="ECO:0007669"/>
    <property type="project" value="InterPro"/>
</dbReference>
<evidence type="ECO:0000256" key="4">
    <source>
        <dbReference type="ARBA" id="ARBA00022475"/>
    </source>
</evidence>
<accession>A0A848ESG9</accession>
<keyword evidence="5" id="KW-0997">Cell inner membrane</keyword>
<keyword evidence="4 9" id="KW-1003">Cell membrane</keyword>
<reference evidence="11 12" key="1">
    <citation type="submission" date="2020-04" db="EMBL/GenBank/DDBJ databases">
        <authorList>
            <person name="Hitch T.C.A."/>
            <person name="Wylensek D."/>
            <person name="Clavel T."/>
        </authorList>
    </citation>
    <scope>NUCLEOTIDE SEQUENCE [LARGE SCALE GENOMIC DNA]</scope>
    <source>
        <strain evidence="11 12">WCA-386-APC-2A</strain>
    </source>
</reference>
<evidence type="ECO:0000256" key="6">
    <source>
        <dbReference type="ARBA" id="ARBA00022692"/>
    </source>
</evidence>
<dbReference type="InterPro" id="IPR000412">
    <property type="entry name" value="ABC_2_transport"/>
</dbReference>
<keyword evidence="7 9" id="KW-1133">Transmembrane helix</keyword>
<dbReference type="RefSeq" id="WP_169013551.1">
    <property type="nucleotide sequence ID" value="NZ_CAMDYL010000008.1"/>
</dbReference>
<dbReference type="PRINTS" id="PR00164">
    <property type="entry name" value="ABC2TRNSPORT"/>
</dbReference>